<accession>A0A081RPT2</accession>
<sequence>MFDSYWIFFHFLLLVRINEIENMPFTVNRIEFENEMLFIETDEVFWINKEEVSRFLVSPVGLKKFFADPERIKDVNEGKNKIYTKIQKVPFTELEISINPSFEGKSHWIFSNP</sequence>
<comment type="caution">
    <text evidence="1">The sequence shown here is derived from an EMBL/GenBank/DDBJ whole genome shotgun (WGS) entry which is preliminary data.</text>
</comment>
<organism evidence="1 2">
    <name type="scientific">Marine Group I thaumarchaeote SCGC AAA799-N04</name>
    <dbReference type="NCBI Taxonomy" id="1502293"/>
    <lineage>
        <taxon>Archaea</taxon>
        <taxon>Nitrososphaerota</taxon>
        <taxon>Marine Group I</taxon>
    </lineage>
</organism>
<dbReference type="EMBL" id="JOKN01000002">
    <property type="protein sequence ID" value="KEQ57205.1"/>
    <property type="molecule type" value="Genomic_DNA"/>
</dbReference>
<evidence type="ECO:0000313" key="2">
    <source>
        <dbReference type="Proteomes" id="UP000028059"/>
    </source>
</evidence>
<keyword evidence="2" id="KW-1185">Reference proteome</keyword>
<evidence type="ECO:0000313" key="1">
    <source>
        <dbReference type="EMBL" id="KEQ57205.1"/>
    </source>
</evidence>
<name>A0A081RPT2_9ARCH</name>
<gene>
    <name evidence="1" type="ORF">AAA799N04_00155</name>
</gene>
<protein>
    <submittedName>
        <fullName evidence="1">Uncharacterized protein</fullName>
    </submittedName>
</protein>
<dbReference type="Proteomes" id="UP000028059">
    <property type="component" value="Unassembled WGS sequence"/>
</dbReference>
<dbReference type="AlphaFoldDB" id="A0A081RPT2"/>
<proteinExistence type="predicted"/>
<reference evidence="1 2" key="1">
    <citation type="submission" date="2014-06" db="EMBL/GenBank/DDBJ databases">
        <authorList>
            <person name="Ngugi D.K."/>
            <person name="Blom J."/>
            <person name="Alam I."/>
            <person name="Rashid M."/>
            <person name="Ba Alawi W."/>
            <person name="Zhang G."/>
            <person name="Hikmawan T."/>
            <person name="Guan Y."/>
            <person name="Antunes A."/>
            <person name="Siam R."/>
            <person name="ElDorry H."/>
            <person name="Bajic V."/>
            <person name="Stingl U."/>
        </authorList>
    </citation>
    <scope>NUCLEOTIDE SEQUENCE [LARGE SCALE GENOMIC DNA]</scope>
    <source>
        <strain evidence="1">SCGC AAA799-N04</strain>
    </source>
</reference>